<accession>A0A382GNJ6</accession>
<evidence type="ECO:0000256" key="1">
    <source>
        <dbReference type="SAM" id="MobiDB-lite"/>
    </source>
</evidence>
<sequence length="44" mass="5013">RSGSRHRGQDRRGQCGGLLVPDRRRAGRTSGPRRSGRRPRCREV</sequence>
<evidence type="ECO:0000313" key="2">
    <source>
        <dbReference type="EMBL" id="SVB76183.1"/>
    </source>
</evidence>
<name>A0A382GNJ6_9ZZZZ</name>
<proteinExistence type="predicted"/>
<feature type="non-terminal residue" evidence="2">
    <location>
        <position position="1"/>
    </location>
</feature>
<protein>
    <submittedName>
        <fullName evidence="2">Uncharacterized protein</fullName>
    </submittedName>
</protein>
<reference evidence="2" key="1">
    <citation type="submission" date="2018-05" db="EMBL/GenBank/DDBJ databases">
        <authorList>
            <person name="Lanie J.A."/>
            <person name="Ng W.-L."/>
            <person name="Kazmierczak K.M."/>
            <person name="Andrzejewski T.M."/>
            <person name="Davidsen T.M."/>
            <person name="Wayne K.J."/>
            <person name="Tettelin H."/>
            <person name="Glass J.I."/>
            <person name="Rusch D."/>
            <person name="Podicherti R."/>
            <person name="Tsui H.-C.T."/>
            <person name="Winkler M.E."/>
        </authorList>
    </citation>
    <scope>NUCLEOTIDE SEQUENCE</scope>
</reference>
<feature type="compositionally biased region" description="Basic residues" evidence="1">
    <location>
        <begin position="34"/>
        <end position="44"/>
    </location>
</feature>
<dbReference type="AlphaFoldDB" id="A0A382GNJ6"/>
<feature type="region of interest" description="Disordered" evidence="1">
    <location>
        <begin position="1"/>
        <end position="44"/>
    </location>
</feature>
<organism evidence="2">
    <name type="scientific">marine metagenome</name>
    <dbReference type="NCBI Taxonomy" id="408172"/>
    <lineage>
        <taxon>unclassified sequences</taxon>
        <taxon>metagenomes</taxon>
        <taxon>ecological metagenomes</taxon>
    </lineage>
</organism>
<dbReference type="EMBL" id="UINC01056310">
    <property type="protein sequence ID" value="SVB76183.1"/>
    <property type="molecule type" value="Genomic_DNA"/>
</dbReference>
<gene>
    <name evidence="2" type="ORF">METZ01_LOCUS229037</name>
</gene>
<feature type="non-terminal residue" evidence="2">
    <location>
        <position position="44"/>
    </location>
</feature>